<dbReference type="EMBL" id="KQ086830">
    <property type="protein sequence ID" value="KLO03974.1"/>
    <property type="molecule type" value="Genomic_DNA"/>
</dbReference>
<feature type="compositionally biased region" description="Polar residues" evidence="1">
    <location>
        <begin position="60"/>
        <end position="75"/>
    </location>
</feature>
<accession>A0A0H2QXB7</accession>
<reference evidence="2 3" key="1">
    <citation type="submission" date="2015-04" db="EMBL/GenBank/DDBJ databases">
        <title>Complete genome sequence of Schizopora paradoxa KUC8140, a cosmopolitan wood degrader in East Asia.</title>
        <authorList>
            <consortium name="DOE Joint Genome Institute"/>
            <person name="Min B."/>
            <person name="Park H."/>
            <person name="Jang Y."/>
            <person name="Kim J.-J."/>
            <person name="Kim K.H."/>
            <person name="Pangilinan J."/>
            <person name="Lipzen A."/>
            <person name="Riley R."/>
            <person name="Grigoriev I.V."/>
            <person name="Spatafora J.W."/>
            <person name="Choi I.-G."/>
        </authorList>
    </citation>
    <scope>NUCLEOTIDE SEQUENCE [LARGE SCALE GENOMIC DNA]</scope>
    <source>
        <strain evidence="2 3">KUC8140</strain>
    </source>
</reference>
<name>A0A0H2QXB7_9AGAM</name>
<evidence type="ECO:0000313" key="2">
    <source>
        <dbReference type="EMBL" id="KLO03974.1"/>
    </source>
</evidence>
<sequence>MRKATKGYSYFTSMVVIPTLAPQLENAVKALEAADESSDAEDAGEHANPQRVQEDRMAGSPSSNRPDVTTRFTANSTSSSTTSSPPPLQVSQPFFMQANAVTVAPANASGHVNAPTTPNNNRVLHNPPSPDVISISDDGEQEGNTGNNNLHRSPSDATLSGNQGAASAAAKANRNNRGATAEAKSARTAKRKSLPMNDERAIAYIAQLHEKGELDLSDNGTKLHVRQSNNALAIGRKMRGYHLKTASLLAREALFFGGQKEDRKQIRNEQDELEDLVFEQKQLAVLAEVKLAKRSQKLVNMTRTKAGDAFLQDLEENDNSDNELDYNDIVETSSVAERFEELEPFHSLEDDDNDLVGMDAMVVDVIGQPSHSGAVNN</sequence>
<organism evidence="2 3">
    <name type="scientific">Schizopora paradoxa</name>
    <dbReference type="NCBI Taxonomy" id="27342"/>
    <lineage>
        <taxon>Eukaryota</taxon>
        <taxon>Fungi</taxon>
        <taxon>Dikarya</taxon>
        <taxon>Basidiomycota</taxon>
        <taxon>Agaricomycotina</taxon>
        <taxon>Agaricomycetes</taxon>
        <taxon>Hymenochaetales</taxon>
        <taxon>Schizoporaceae</taxon>
        <taxon>Schizopora</taxon>
    </lineage>
</organism>
<feature type="compositionally biased region" description="Low complexity" evidence="1">
    <location>
        <begin position="161"/>
        <end position="181"/>
    </location>
</feature>
<keyword evidence="3" id="KW-1185">Reference proteome</keyword>
<dbReference type="Proteomes" id="UP000053477">
    <property type="component" value="Unassembled WGS sequence"/>
</dbReference>
<dbReference type="AlphaFoldDB" id="A0A0H2QXB7"/>
<feature type="region of interest" description="Disordered" evidence="1">
    <location>
        <begin position="108"/>
        <end position="192"/>
    </location>
</feature>
<evidence type="ECO:0000313" key="3">
    <source>
        <dbReference type="Proteomes" id="UP000053477"/>
    </source>
</evidence>
<protein>
    <submittedName>
        <fullName evidence="2">Uncharacterized protein</fullName>
    </submittedName>
</protein>
<gene>
    <name evidence="2" type="ORF">SCHPADRAFT_897404</name>
</gene>
<feature type="compositionally biased region" description="Acidic residues" evidence="1">
    <location>
        <begin position="33"/>
        <end position="42"/>
    </location>
</feature>
<feature type="region of interest" description="Disordered" evidence="1">
    <location>
        <begin position="31"/>
        <end position="91"/>
    </location>
</feature>
<dbReference type="InParanoid" id="A0A0H2QXB7"/>
<feature type="compositionally biased region" description="Polar residues" evidence="1">
    <location>
        <begin position="114"/>
        <end position="123"/>
    </location>
</feature>
<evidence type="ECO:0000256" key="1">
    <source>
        <dbReference type="SAM" id="MobiDB-lite"/>
    </source>
</evidence>
<proteinExistence type="predicted"/>
<feature type="compositionally biased region" description="Polar residues" evidence="1">
    <location>
        <begin position="142"/>
        <end position="160"/>
    </location>
</feature>